<proteinExistence type="predicted"/>
<reference evidence="1" key="1">
    <citation type="journal article" date="2014" name="Nat. Commun.">
        <title>Multiple recent horizontal transfers of a large genomic region in cheese making fungi.</title>
        <authorList>
            <person name="Cheeseman K."/>
            <person name="Ropars J."/>
            <person name="Renault P."/>
            <person name="Dupont J."/>
            <person name="Gouzy J."/>
            <person name="Branca A."/>
            <person name="Abraham A.L."/>
            <person name="Ceppi M."/>
            <person name="Conseiller E."/>
            <person name="Debuchy R."/>
            <person name="Malagnac F."/>
            <person name="Goarin A."/>
            <person name="Silar P."/>
            <person name="Lacoste S."/>
            <person name="Sallet E."/>
            <person name="Bensimon A."/>
            <person name="Giraud T."/>
            <person name="Brygoo Y."/>
        </authorList>
    </citation>
    <scope>NUCLEOTIDE SEQUENCE [LARGE SCALE GENOMIC DNA]</scope>
    <source>
        <strain evidence="1">FM164</strain>
    </source>
</reference>
<protein>
    <submittedName>
        <fullName evidence="1">Genomic scaffold, ProqFM164S01</fullName>
    </submittedName>
</protein>
<gene>
    <name evidence="1" type="ORF">PROQFM164_S01g002923</name>
</gene>
<organism evidence="1 2">
    <name type="scientific">Penicillium roqueforti (strain FM164)</name>
    <dbReference type="NCBI Taxonomy" id="1365484"/>
    <lineage>
        <taxon>Eukaryota</taxon>
        <taxon>Fungi</taxon>
        <taxon>Dikarya</taxon>
        <taxon>Ascomycota</taxon>
        <taxon>Pezizomycotina</taxon>
        <taxon>Eurotiomycetes</taxon>
        <taxon>Eurotiomycetidae</taxon>
        <taxon>Eurotiales</taxon>
        <taxon>Aspergillaceae</taxon>
        <taxon>Penicillium</taxon>
    </lineage>
</organism>
<dbReference type="Proteomes" id="UP000030686">
    <property type="component" value="Unassembled WGS sequence"/>
</dbReference>
<keyword evidence="2" id="KW-1185">Reference proteome</keyword>
<evidence type="ECO:0000313" key="1">
    <source>
        <dbReference type="EMBL" id="CDM29112.1"/>
    </source>
</evidence>
<name>W6QHM2_PENRF</name>
<evidence type="ECO:0000313" key="2">
    <source>
        <dbReference type="Proteomes" id="UP000030686"/>
    </source>
</evidence>
<dbReference type="AlphaFoldDB" id="W6QHM2"/>
<sequence length="79" mass="8786">MALIIACRYTEMTSDHMASTLSLYAESVQETRSERSASSQPGVASFTVFHLALPQLSLNMNMFQPLRHTAVTNLVWPAQ</sequence>
<accession>W6QHM2</accession>
<dbReference type="EMBL" id="HG792015">
    <property type="protein sequence ID" value="CDM29112.1"/>
    <property type="molecule type" value="Genomic_DNA"/>
</dbReference>